<evidence type="ECO:0000313" key="2">
    <source>
        <dbReference type="Proteomes" id="UP000254807"/>
    </source>
</evidence>
<gene>
    <name evidence="1" type="ORF">NCTC12360_03781</name>
</gene>
<protein>
    <submittedName>
        <fullName evidence="1">Uncharacterized protein</fullName>
    </submittedName>
</protein>
<reference evidence="1 2" key="1">
    <citation type="submission" date="2018-06" db="EMBL/GenBank/DDBJ databases">
        <authorList>
            <consortium name="Pathogen Informatics"/>
            <person name="Doyle S."/>
        </authorList>
    </citation>
    <scope>NUCLEOTIDE SEQUENCE [LARGE SCALE GENOMIC DNA]</scope>
    <source>
        <strain evidence="1 2">NCTC12360</strain>
    </source>
</reference>
<proteinExistence type="predicted"/>
<dbReference type="OrthoDB" id="9806486at2"/>
<dbReference type="Proteomes" id="UP000254807">
    <property type="component" value="Unassembled WGS sequence"/>
</dbReference>
<accession>A0A376L5Y1</accession>
<evidence type="ECO:0000313" key="1">
    <source>
        <dbReference type="EMBL" id="STF08785.1"/>
    </source>
</evidence>
<organism evidence="1 2">
    <name type="scientific">Enterococcus gallinarum</name>
    <dbReference type="NCBI Taxonomy" id="1353"/>
    <lineage>
        <taxon>Bacteria</taxon>
        <taxon>Bacillati</taxon>
        <taxon>Bacillota</taxon>
        <taxon>Bacilli</taxon>
        <taxon>Lactobacillales</taxon>
        <taxon>Enterococcaceae</taxon>
        <taxon>Enterococcus</taxon>
    </lineage>
</organism>
<name>A0A376L5Y1_ENTGA</name>
<dbReference type="RefSeq" id="WP_060815227.1">
    <property type="nucleotide sequence ID" value="NZ_JARPZP010000036.1"/>
</dbReference>
<dbReference type="EMBL" id="UFYW01000002">
    <property type="protein sequence ID" value="STF08785.1"/>
    <property type="molecule type" value="Genomic_DNA"/>
</dbReference>
<dbReference type="AlphaFoldDB" id="A0A376L5Y1"/>
<sequence length="207" mass="23424">MKKVLLVGLMFVTFFGWKDIVSADSVTEENSIVSEIKELEQNGKYDFELVPAEEIDPQNIIKLDSVEELEKILEEFKNSSKTEFIINETPMQTRAAGSKTISKWAPFSGYGMTGLPTWRNVSFNYEYKKVNGKNQFTKVSGIKSYYSGLQIAVTWNQTSASSNFVKTHNTKDTVKIKVNGYSLLGFQVKGFTIGAKINDTWNFSHKI</sequence>
<keyword evidence="2" id="KW-1185">Reference proteome</keyword>